<proteinExistence type="predicted"/>
<dbReference type="GeneID" id="82525519"/>
<evidence type="ECO:0008006" key="3">
    <source>
        <dbReference type="Google" id="ProtNLM"/>
    </source>
</evidence>
<organism evidence="1 2">
    <name type="scientific">Duncaniella muris</name>
    <dbReference type="NCBI Taxonomy" id="2094150"/>
    <lineage>
        <taxon>Bacteria</taxon>
        <taxon>Pseudomonadati</taxon>
        <taxon>Bacteroidota</taxon>
        <taxon>Bacteroidia</taxon>
        <taxon>Bacteroidales</taxon>
        <taxon>Muribaculaceae</taxon>
        <taxon>Duncaniella</taxon>
    </lineage>
</organism>
<name>A0A2V1IMX5_9BACT</name>
<keyword evidence="2" id="KW-1185">Reference proteome</keyword>
<dbReference type="RefSeq" id="WP_107031683.1">
    <property type="nucleotide sequence ID" value="NZ_CAPRAR010000021.1"/>
</dbReference>
<gene>
    <name evidence="1" type="ORF">C5O23_04030</name>
</gene>
<evidence type="ECO:0000313" key="1">
    <source>
        <dbReference type="EMBL" id="PWB03325.1"/>
    </source>
</evidence>
<protein>
    <recommendedName>
        <fullName evidence="3">Nucleotidyltransferase</fullName>
    </recommendedName>
</protein>
<sequence length="306" mass="33765">MARSIAEIKAQICETFISQDAIRTGYGLKENQSFDKAFSPVSLESLMFYVVASCIWLLEKLFDRHREEVDARIDALRPHTLRWYVTKTLAYMRGKDLIMTDGVVVADYYDTSGMTEADIEKARVVKYAVATEDNTQVFIKVAARGNNGQPTPLQPDDLAGLKGYLSQIKDAGVAIKVLNEPADNMRVELVVLYDPAILTAQPTGNGRPDADGYTAIRLLRDGKDVITEAVSGVISKLPFNGEYRNSDLMAALQSIEGVRVADIVKVEAAAGGSEAYSRVVGYRRPYSGYYALQNLTVRGRAYQVAE</sequence>
<dbReference type="Proteomes" id="UP000244905">
    <property type="component" value="Unassembled WGS sequence"/>
</dbReference>
<accession>A0A2V1IMX5</accession>
<reference evidence="2" key="1">
    <citation type="submission" date="2018-02" db="EMBL/GenBank/DDBJ databases">
        <authorList>
            <person name="Clavel T."/>
            <person name="Strowig T."/>
        </authorList>
    </citation>
    <scope>NUCLEOTIDE SEQUENCE [LARGE SCALE GENOMIC DNA]</scope>
    <source>
        <strain evidence="2">DSM 103720</strain>
    </source>
</reference>
<dbReference type="AlphaFoldDB" id="A0A2V1IMX5"/>
<evidence type="ECO:0000313" key="2">
    <source>
        <dbReference type="Proteomes" id="UP000244905"/>
    </source>
</evidence>
<dbReference type="EMBL" id="PUEC01000006">
    <property type="protein sequence ID" value="PWB03325.1"/>
    <property type="molecule type" value="Genomic_DNA"/>
</dbReference>
<comment type="caution">
    <text evidence="1">The sequence shown here is derived from an EMBL/GenBank/DDBJ whole genome shotgun (WGS) entry which is preliminary data.</text>
</comment>